<reference evidence="2 3" key="1">
    <citation type="submission" date="2019-01" db="EMBL/GenBank/DDBJ databases">
        <title>Draft genome sequence of Cellulomonas takizawaensis strain TKZ-21.</title>
        <authorList>
            <person name="Yamamura H."/>
            <person name="Hayashi T."/>
            <person name="Hamada M."/>
            <person name="Serisawa Y."/>
            <person name="Matsuyama K."/>
            <person name="Nakagawa Y."/>
            <person name="Otoguro M."/>
            <person name="Yanagida F."/>
            <person name="Hayakawa M."/>
        </authorList>
    </citation>
    <scope>NUCLEOTIDE SEQUENCE [LARGE SCALE GENOMIC DNA]</scope>
    <source>
        <strain evidence="2 3">NBRC12680</strain>
    </source>
</reference>
<dbReference type="AlphaFoldDB" id="A0A402DUF4"/>
<protein>
    <submittedName>
        <fullName evidence="2">Uncharacterized protein</fullName>
    </submittedName>
</protein>
<evidence type="ECO:0000256" key="1">
    <source>
        <dbReference type="SAM" id="MobiDB-lite"/>
    </source>
</evidence>
<name>A0A402DUF4_9CELL</name>
<evidence type="ECO:0000313" key="3">
    <source>
        <dbReference type="Proteomes" id="UP000289954"/>
    </source>
</evidence>
<dbReference type="Proteomes" id="UP000289954">
    <property type="component" value="Unassembled WGS sequence"/>
</dbReference>
<accession>A0A402DUF4</accession>
<gene>
    <name evidence="2" type="ORF">CBZ_27840</name>
</gene>
<evidence type="ECO:0000313" key="2">
    <source>
        <dbReference type="EMBL" id="GCE77728.1"/>
    </source>
</evidence>
<sequence>MTTAERITLLRPGRVESVTEGTEKGQRRAARVRRLARHPGRPRSDGLAAAAGRTAGEGRDGPLLGERRTCTETQGDGNGGDREDGRETTTHGGTPVKQRAEVVTAMMTARTVCCLPFTCIQQSG</sequence>
<organism evidence="2 3">
    <name type="scientific">Cellulomonas biazotea</name>
    <dbReference type="NCBI Taxonomy" id="1709"/>
    <lineage>
        <taxon>Bacteria</taxon>
        <taxon>Bacillati</taxon>
        <taxon>Actinomycetota</taxon>
        <taxon>Actinomycetes</taxon>
        <taxon>Micrococcales</taxon>
        <taxon>Cellulomonadaceae</taxon>
        <taxon>Cellulomonas</taxon>
    </lineage>
</organism>
<proteinExistence type="predicted"/>
<feature type="region of interest" description="Disordered" evidence="1">
    <location>
        <begin position="1"/>
        <end position="99"/>
    </location>
</feature>
<dbReference type="EMBL" id="BIMR01000241">
    <property type="protein sequence ID" value="GCE77728.1"/>
    <property type="molecule type" value="Genomic_DNA"/>
</dbReference>
<feature type="compositionally biased region" description="Basic and acidic residues" evidence="1">
    <location>
        <begin position="79"/>
        <end position="89"/>
    </location>
</feature>
<comment type="caution">
    <text evidence="2">The sequence shown here is derived from an EMBL/GenBank/DDBJ whole genome shotgun (WGS) entry which is preliminary data.</text>
</comment>
<feature type="compositionally biased region" description="Basic residues" evidence="1">
    <location>
        <begin position="27"/>
        <end position="41"/>
    </location>
</feature>
<keyword evidence="3" id="KW-1185">Reference proteome</keyword>
<feature type="compositionally biased region" description="Basic and acidic residues" evidence="1">
    <location>
        <begin position="56"/>
        <end position="70"/>
    </location>
</feature>
<feature type="compositionally biased region" description="Low complexity" evidence="1">
    <location>
        <begin position="45"/>
        <end position="54"/>
    </location>
</feature>